<evidence type="ECO:0000313" key="3">
    <source>
        <dbReference type="EMBL" id="QCP09057.1"/>
    </source>
</evidence>
<keyword evidence="4" id="KW-1185">Reference proteome</keyword>
<protein>
    <submittedName>
        <fullName evidence="3">AlpA family phage regulatory protein</fullName>
    </submittedName>
    <submittedName>
        <fullName evidence="2">Prophage regulatory protein</fullName>
    </submittedName>
</protein>
<organism evidence="2 5">
    <name type="scientific">Pseudoduganella umbonata</name>
    <dbReference type="NCBI Taxonomy" id="864828"/>
    <lineage>
        <taxon>Bacteria</taxon>
        <taxon>Pseudomonadati</taxon>
        <taxon>Pseudomonadota</taxon>
        <taxon>Betaproteobacteria</taxon>
        <taxon>Burkholderiales</taxon>
        <taxon>Oxalobacteraceae</taxon>
        <taxon>Telluria group</taxon>
        <taxon>Pseudoduganella</taxon>
    </lineage>
</organism>
<dbReference type="Proteomes" id="UP000298763">
    <property type="component" value="Chromosome"/>
</dbReference>
<dbReference type="Pfam" id="PF05930">
    <property type="entry name" value="Phage_AlpA"/>
    <property type="match status" value="1"/>
</dbReference>
<evidence type="ECO:0000313" key="2">
    <source>
        <dbReference type="EMBL" id="MBB3221723.1"/>
    </source>
</evidence>
<gene>
    <name evidence="3" type="ORF">FCL38_00365</name>
    <name evidence="2" type="ORF">FHS02_002533</name>
</gene>
<evidence type="ECO:0000256" key="1">
    <source>
        <dbReference type="SAM" id="MobiDB-lite"/>
    </source>
</evidence>
<reference evidence="2 5" key="2">
    <citation type="submission" date="2020-08" db="EMBL/GenBank/DDBJ databases">
        <title>Genomic Encyclopedia of Type Strains, Phase III (KMG-III): the genomes of soil and plant-associated and newly described type strains.</title>
        <authorList>
            <person name="Whitman W."/>
        </authorList>
    </citation>
    <scope>NUCLEOTIDE SEQUENCE [LARGE SCALE GENOMIC DNA]</scope>
    <source>
        <strain evidence="2 5">CECT 7753</strain>
    </source>
</reference>
<dbReference type="PANTHER" id="PTHR36154:SF1">
    <property type="entry name" value="DNA-BINDING TRANSCRIPTIONAL ACTIVATOR ALPA"/>
    <property type="match status" value="1"/>
</dbReference>
<evidence type="ECO:0000313" key="5">
    <source>
        <dbReference type="Proteomes" id="UP000584325"/>
    </source>
</evidence>
<dbReference type="Gene3D" id="1.10.238.160">
    <property type="match status" value="1"/>
</dbReference>
<dbReference type="EMBL" id="JACHXS010000004">
    <property type="protein sequence ID" value="MBB3221723.1"/>
    <property type="molecule type" value="Genomic_DNA"/>
</dbReference>
<dbReference type="InterPro" id="IPR010260">
    <property type="entry name" value="AlpA"/>
</dbReference>
<dbReference type="OrthoDB" id="8779547at2"/>
<dbReference type="AlphaFoldDB" id="A0A4P8HHW7"/>
<name>A0A4P8HHW7_9BURK</name>
<reference evidence="3 4" key="1">
    <citation type="submission" date="2019-05" db="EMBL/GenBank/DDBJ databases">
        <title>Draft Genome Sequences of Six Type Strains of the Genus Massilia.</title>
        <authorList>
            <person name="Miess H."/>
            <person name="Frediansyhah A."/>
            <person name="Gross H."/>
        </authorList>
    </citation>
    <scope>NUCLEOTIDE SEQUENCE [LARGE SCALE GENOMIC DNA]</scope>
    <source>
        <strain evidence="3 4">DSMZ 26121</strain>
    </source>
</reference>
<sequence>METFQERRSVARTTHLTLIRLKEVIRICGLSRSSVYEAIKTGQFPRPVAIGGRARAWIRHEVENWMGQKIRQTRGASTAAKGSDNNVAIKLPQSRPRG</sequence>
<feature type="region of interest" description="Disordered" evidence="1">
    <location>
        <begin position="72"/>
        <end position="98"/>
    </location>
</feature>
<dbReference type="Proteomes" id="UP000584325">
    <property type="component" value="Unassembled WGS sequence"/>
</dbReference>
<dbReference type="EMBL" id="CP040017">
    <property type="protein sequence ID" value="QCP09057.1"/>
    <property type="molecule type" value="Genomic_DNA"/>
</dbReference>
<evidence type="ECO:0000313" key="4">
    <source>
        <dbReference type="Proteomes" id="UP000298763"/>
    </source>
</evidence>
<accession>A0A4P8HHW7</accession>
<dbReference type="InterPro" id="IPR052931">
    <property type="entry name" value="Prophage_regulatory_activator"/>
</dbReference>
<dbReference type="PANTHER" id="PTHR36154">
    <property type="entry name" value="DNA-BINDING TRANSCRIPTIONAL ACTIVATOR ALPA"/>
    <property type="match status" value="1"/>
</dbReference>
<dbReference type="RefSeq" id="WP_137311946.1">
    <property type="nucleotide sequence ID" value="NZ_CP040017.1"/>
</dbReference>
<proteinExistence type="predicted"/>